<evidence type="ECO:0000313" key="1">
    <source>
        <dbReference type="EMBL" id="RKO71474.1"/>
    </source>
</evidence>
<keyword evidence="2" id="KW-1185">Reference proteome</keyword>
<protein>
    <submittedName>
        <fullName evidence="1">Uncharacterized protein</fullName>
    </submittedName>
</protein>
<dbReference type="EMBL" id="RBWS01000008">
    <property type="protein sequence ID" value="RKO71474.1"/>
    <property type="molecule type" value="Genomic_DNA"/>
</dbReference>
<sequence>MKTINKNLMILCLAAMVSMIFVRCSKDKNEPIVSGKIDAIVGSFKGKMVIGGDAEYFNAIVNVTKVDDGKVKATVKTGEAYSRATAKTFPVQNVSNIHISGQGPMGSITYKLDDKNIQISTESEASSDVEFYFEGTKQ</sequence>
<reference evidence="1 2" key="1">
    <citation type="submission" date="2018-10" db="EMBL/GenBank/DDBJ databases">
        <title>Sphingobacterium sp. M05W1-28.</title>
        <authorList>
            <person name="Cai H."/>
        </authorList>
    </citation>
    <scope>NUCLEOTIDE SEQUENCE [LARGE SCALE GENOMIC DNA]</scope>
    <source>
        <strain evidence="1 2">M05W1-28</strain>
    </source>
</reference>
<proteinExistence type="predicted"/>
<dbReference type="Proteomes" id="UP000282423">
    <property type="component" value="Unassembled WGS sequence"/>
</dbReference>
<organism evidence="1 2">
    <name type="scientific">Sphingobacterium puteale</name>
    <dbReference type="NCBI Taxonomy" id="2420510"/>
    <lineage>
        <taxon>Bacteria</taxon>
        <taxon>Pseudomonadati</taxon>
        <taxon>Bacteroidota</taxon>
        <taxon>Sphingobacteriia</taxon>
        <taxon>Sphingobacteriales</taxon>
        <taxon>Sphingobacteriaceae</taxon>
        <taxon>Sphingobacterium</taxon>
    </lineage>
</organism>
<dbReference type="RefSeq" id="WP_121124465.1">
    <property type="nucleotide sequence ID" value="NZ_CP158959.1"/>
</dbReference>
<name>A0A420VYR0_9SPHI</name>
<evidence type="ECO:0000313" key="2">
    <source>
        <dbReference type="Proteomes" id="UP000282423"/>
    </source>
</evidence>
<gene>
    <name evidence="1" type="ORF">D7322_12005</name>
</gene>
<accession>A0A420VYR0</accession>
<comment type="caution">
    <text evidence="1">The sequence shown here is derived from an EMBL/GenBank/DDBJ whole genome shotgun (WGS) entry which is preliminary data.</text>
</comment>
<dbReference type="OrthoDB" id="710555at2"/>
<dbReference type="AlphaFoldDB" id="A0A420VYR0"/>